<dbReference type="Gene3D" id="1.10.260.40">
    <property type="entry name" value="lambda repressor-like DNA-binding domains"/>
    <property type="match status" value="1"/>
</dbReference>
<evidence type="ECO:0000256" key="2">
    <source>
        <dbReference type="ARBA" id="ARBA00023125"/>
    </source>
</evidence>
<evidence type="ECO:0000259" key="4">
    <source>
        <dbReference type="PROSITE" id="PS50932"/>
    </source>
</evidence>
<dbReference type="PROSITE" id="PS50932">
    <property type="entry name" value="HTH_LACI_2"/>
    <property type="match status" value="1"/>
</dbReference>
<dbReference type="InterPro" id="IPR010982">
    <property type="entry name" value="Lambda_DNA-bd_dom_sf"/>
</dbReference>
<gene>
    <name evidence="5" type="ORF">KYI95_10505</name>
</gene>
<keyword evidence="2" id="KW-0238">DNA-binding</keyword>
<dbReference type="CDD" id="cd06267">
    <property type="entry name" value="PBP1_LacI_sugar_binding-like"/>
    <property type="match status" value="1"/>
</dbReference>
<dbReference type="SMART" id="SM00354">
    <property type="entry name" value="HTH_LACI"/>
    <property type="match status" value="1"/>
</dbReference>
<protein>
    <submittedName>
        <fullName evidence="5">LacI family transcriptional regulator</fullName>
    </submittedName>
</protein>
<keyword evidence="3" id="KW-0804">Transcription</keyword>
<dbReference type="Proteomes" id="UP001197236">
    <property type="component" value="Unassembled WGS sequence"/>
</dbReference>
<dbReference type="PANTHER" id="PTHR30146:SF109">
    <property type="entry name" value="HTH-TYPE TRANSCRIPTIONAL REGULATOR GALS"/>
    <property type="match status" value="1"/>
</dbReference>
<dbReference type="SUPFAM" id="SSF47413">
    <property type="entry name" value="lambda repressor-like DNA-binding domains"/>
    <property type="match status" value="1"/>
</dbReference>
<dbReference type="InterPro" id="IPR028082">
    <property type="entry name" value="Peripla_BP_I"/>
</dbReference>
<organism evidence="5 6">
    <name type="scientific">Pantoea allii</name>
    <dbReference type="NCBI Taxonomy" id="574096"/>
    <lineage>
        <taxon>Bacteria</taxon>
        <taxon>Pseudomonadati</taxon>
        <taxon>Pseudomonadota</taxon>
        <taxon>Gammaproteobacteria</taxon>
        <taxon>Enterobacterales</taxon>
        <taxon>Erwiniaceae</taxon>
        <taxon>Pantoea</taxon>
    </lineage>
</organism>
<keyword evidence="1" id="KW-0805">Transcription regulation</keyword>
<dbReference type="PANTHER" id="PTHR30146">
    <property type="entry name" value="LACI-RELATED TRANSCRIPTIONAL REPRESSOR"/>
    <property type="match status" value="1"/>
</dbReference>
<evidence type="ECO:0000256" key="3">
    <source>
        <dbReference type="ARBA" id="ARBA00023163"/>
    </source>
</evidence>
<sequence>MSKSVRIRDIASASGFSVGAVSRALNGQPGIGDKPRQHVIQTARDLGYDFTRLQGNKIQRILFILHQQHNVPLSLLFYTPLLMEVEAVCRENDIALSFLALGPMDPVEKRVRQHNPDGLLVVGYMEQELLASLQKLQLPVALVDLFSPDLNSVNPDNQRGGYLATHHLIDLGRQRIAFLASSLAHYSIQQRERGYRHALYEAGLLMPPDYEAIAPGHLPPEQSLEAAMQSLLTLPKPPDALFAYNDAAALIALRVSQRMGLRVPEDIAIIGFDGIDGAGLNEPSLSTIRVDRKALGREGVALLSEHNAPQQRLVDVRLCIRASTDSSAEKHNEN</sequence>
<name>A0ABS6VEQ8_9GAMM</name>
<dbReference type="InterPro" id="IPR000843">
    <property type="entry name" value="HTH_LacI"/>
</dbReference>
<keyword evidence="6" id="KW-1185">Reference proteome</keyword>
<dbReference type="CDD" id="cd01392">
    <property type="entry name" value="HTH_LacI"/>
    <property type="match status" value="1"/>
</dbReference>
<dbReference type="InterPro" id="IPR046335">
    <property type="entry name" value="LacI/GalR-like_sensor"/>
</dbReference>
<accession>A0ABS6VEQ8</accession>
<dbReference type="EMBL" id="JAHVXZ010000004">
    <property type="protein sequence ID" value="MBW1257625.1"/>
    <property type="molecule type" value="Genomic_DNA"/>
</dbReference>
<evidence type="ECO:0000313" key="6">
    <source>
        <dbReference type="Proteomes" id="UP001197236"/>
    </source>
</evidence>
<dbReference type="Gene3D" id="3.40.50.2300">
    <property type="match status" value="2"/>
</dbReference>
<feature type="domain" description="HTH lacI-type" evidence="4">
    <location>
        <begin position="5"/>
        <end position="48"/>
    </location>
</feature>
<reference evidence="5 6" key="1">
    <citation type="submission" date="2021-07" db="EMBL/GenBank/DDBJ databases">
        <title>A novel phosphonate cluster across the Pantoea species complex is important for pathogenicity in onion.</title>
        <authorList>
            <person name="Zhao M."/>
            <person name="Stice S."/>
            <person name="Shin G.Y."/>
            <person name="Coutinho T."/>
            <person name="Gitaitis R."/>
            <person name="Kvitko B."/>
            <person name="Dutta B."/>
        </authorList>
    </citation>
    <scope>NUCLEOTIDE SEQUENCE [LARGE SCALE GENOMIC DNA]</scope>
    <source>
        <strain evidence="5 6">BD 382</strain>
    </source>
</reference>
<evidence type="ECO:0000256" key="1">
    <source>
        <dbReference type="ARBA" id="ARBA00023015"/>
    </source>
</evidence>
<comment type="caution">
    <text evidence="5">The sequence shown here is derived from an EMBL/GenBank/DDBJ whole genome shotgun (WGS) entry which is preliminary data.</text>
</comment>
<proteinExistence type="predicted"/>
<dbReference type="RefSeq" id="WP_096010929.1">
    <property type="nucleotide sequence ID" value="NZ_CP193910.1"/>
</dbReference>
<evidence type="ECO:0000313" key="5">
    <source>
        <dbReference type="EMBL" id="MBW1257625.1"/>
    </source>
</evidence>
<dbReference type="SUPFAM" id="SSF53822">
    <property type="entry name" value="Periplasmic binding protein-like I"/>
    <property type="match status" value="1"/>
</dbReference>
<dbReference type="Pfam" id="PF00356">
    <property type="entry name" value="LacI"/>
    <property type="match status" value="1"/>
</dbReference>
<dbReference type="Pfam" id="PF13377">
    <property type="entry name" value="Peripla_BP_3"/>
    <property type="match status" value="1"/>
</dbReference>